<organism evidence="2 3">
    <name type="scientific">Moraxella tetraodonis</name>
    <dbReference type="NCBI Taxonomy" id="2767221"/>
    <lineage>
        <taxon>Bacteria</taxon>
        <taxon>Pseudomonadati</taxon>
        <taxon>Pseudomonadota</taxon>
        <taxon>Gammaproteobacteria</taxon>
        <taxon>Moraxellales</taxon>
        <taxon>Moraxellaceae</taxon>
        <taxon>Moraxella</taxon>
    </lineage>
</organism>
<dbReference type="RefSeq" id="WP_239743822.1">
    <property type="nucleotide sequence ID" value="NZ_JACSYB010000002.1"/>
</dbReference>
<dbReference type="EMBL" id="JACSYB010000002">
    <property type="protein sequence ID" value="MCG8148625.1"/>
    <property type="molecule type" value="Genomic_DNA"/>
</dbReference>
<comment type="caution">
    <text evidence="2">The sequence shown here is derived from an EMBL/GenBank/DDBJ whole genome shotgun (WGS) entry which is preliminary data.</text>
</comment>
<dbReference type="Pfam" id="PF13438">
    <property type="entry name" value="DUF4113"/>
    <property type="match status" value="1"/>
</dbReference>
<proteinExistence type="predicted"/>
<accession>A0A9X1UU99</accession>
<feature type="domain" description="DUF4113" evidence="1">
    <location>
        <begin position="66"/>
        <end position="123"/>
    </location>
</feature>
<keyword evidence="3" id="KW-1185">Reference proteome</keyword>
<dbReference type="AlphaFoldDB" id="A0A9X1UU99"/>
<name>A0A9X1UU99_9GAMM</name>
<evidence type="ECO:0000313" key="2">
    <source>
        <dbReference type="EMBL" id="MCG8148625.1"/>
    </source>
</evidence>
<reference evidence="2" key="1">
    <citation type="submission" date="2021-08" db="EMBL/GenBank/DDBJ databases">
        <title>Complete genome sequence of Moraxella sp strain PS-22.</title>
        <authorList>
            <person name="Das S.K."/>
        </authorList>
    </citation>
    <scope>NUCLEOTIDE SEQUENCE</scope>
    <source>
        <strain evidence="2">PS-22</strain>
    </source>
</reference>
<dbReference type="Proteomes" id="UP001139238">
    <property type="component" value="Unassembled WGS sequence"/>
</dbReference>
<dbReference type="InterPro" id="IPR025188">
    <property type="entry name" value="DUF4113"/>
</dbReference>
<evidence type="ECO:0000259" key="1">
    <source>
        <dbReference type="Pfam" id="PF13438"/>
    </source>
</evidence>
<gene>
    <name evidence="2" type="ORF">H9W84_10900</name>
</gene>
<protein>
    <submittedName>
        <fullName evidence="2">DUF4113 domain-containing protein</fullName>
    </submittedName>
</protein>
<evidence type="ECO:0000313" key="3">
    <source>
        <dbReference type="Proteomes" id="UP001139238"/>
    </source>
</evidence>
<sequence>MSLPSKSSISDTVVMIQAVRKVLDKTYKDGLKYAKTGVMLSGICEYAETMSDLFEMPDEKAQVESEKLIAVMDEINQQLAHALPGRATTKLFLTSTAIEKNQTWQMSRALLNPCYTTKLSDLLGID</sequence>